<accession>D0GKA6</accession>
<dbReference type="InterPro" id="IPR052533">
    <property type="entry name" value="WalJ/YycJ-like"/>
</dbReference>
<dbReference type="eggNOG" id="COG1235">
    <property type="taxonomic scope" value="Bacteria"/>
</dbReference>
<dbReference type="Pfam" id="PF12706">
    <property type="entry name" value="Lactamase_B_2"/>
    <property type="match status" value="1"/>
</dbReference>
<dbReference type="SMART" id="SM00849">
    <property type="entry name" value="Lactamase_B"/>
    <property type="match status" value="1"/>
</dbReference>
<gene>
    <name evidence="2" type="ORF">HMPREF0554_2110</name>
</gene>
<dbReference type="Proteomes" id="UP000004226">
    <property type="component" value="Unassembled WGS sequence"/>
</dbReference>
<protein>
    <submittedName>
        <fullName evidence="2">Metallo-beta-lactamase domain protein</fullName>
    </submittedName>
</protein>
<keyword evidence="3" id="KW-1185">Reference proteome</keyword>
<evidence type="ECO:0000313" key="3">
    <source>
        <dbReference type="Proteomes" id="UP000004226"/>
    </source>
</evidence>
<comment type="caution">
    <text evidence="2">The sequence shown here is derived from an EMBL/GenBank/DDBJ whole genome shotgun (WGS) entry which is preliminary data.</text>
</comment>
<dbReference type="InterPro" id="IPR001279">
    <property type="entry name" value="Metallo-B-lactamas"/>
</dbReference>
<sequence>MQKTEKKVQMEFSVLGSGSSGNSSYIEMGKRKFLIDAGFSGKKTIEKLNNIERRIEDIDGIFVTHEHSDHIQGLGVLSRKFDIPVYLHEITYGMIKEKVGKIEKKNINFINEEKITIDDCVINSFEVMHDAEKCLGFTFEHEDKKLAYASDVGCTNNIIKENFKNSDVIVVESNYDYNMLMTGPYHWELKNRVKGRNGHLSNAEASKLISQVMSDKLKKIYLMHISKDNNTPELAYNSLYEILERENKSHLEIEIVTENETVIYKI</sequence>
<feature type="domain" description="Metallo-beta-lactamase" evidence="1">
    <location>
        <begin position="20"/>
        <end position="199"/>
    </location>
</feature>
<dbReference type="PANTHER" id="PTHR47619">
    <property type="entry name" value="METALLO-HYDROLASE YYCJ-RELATED"/>
    <property type="match status" value="1"/>
</dbReference>
<evidence type="ECO:0000313" key="2">
    <source>
        <dbReference type="EMBL" id="EEY35466.1"/>
    </source>
</evidence>
<name>D0GKA6_9FUSO</name>
<dbReference type="Gene3D" id="3.60.15.10">
    <property type="entry name" value="Ribonuclease Z/Hydroxyacylglutathione hydrolase-like"/>
    <property type="match status" value="1"/>
</dbReference>
<dbReference type="EMBL" id="ADAD01000069">
    <property type="protein sequence ID" value="EEY35466.1"/>
    <property type="molecule type" value="Genomic_DNA"/>
</dbReference>
<evidence type="ECO:0000259" key="1">
    <source>
        <dbReference type="SMART" id="SM00849"/>
    </source>
</evidence>
<dbReference type="PANTHER" id="PTHR47619:SF1">
    <property type="entry name" value="EXODEOXYRIBONUCLEASE WALJ"/>
    <property type="match status" value="1"/>
</dbReference>
<dbReference type="AlphaFoldDB" id="D0GKA6"/>
<dbReference type="InterPro" id="IPR036866">
    <property type="entry name" value="RibonucZ/Hydroxyglut_hydro"/>
</dbReference>
<reference evidence="2 3" key="1">
    <citation type="submission" date="2009-10" db="EMBL/GenBank/DDBJ databases">
        <authorList>
            <person name="Harkins D.M."/>
            <person name="Madupu R."/>
            <person name="Durkin A.S."/>
            <person name="Torralba M."/>
            <person name="Methe B."/>
            <person name="Sutton G.G."/>
            <person name="Strausberg R.L."/>
            <person name="Nelson K.E."/>
        </authorList>
    </citation>
    <scope>NUCLEOTIDE SEQUENCE [LARGE SCALE GENOMIC DNA]</scope>
    <source>
        <strain evidence="2 3">F0264</strain>
    </source>
</reference>
<organism evidence="2 3">
    <name type="scientific">Pseudoleptotrichia goodfellowii F0264</name>
    <dbReference type="NCBI Taxonomy" id="596323"/>
    <lineage>
        <taxon>Bacteria</taxon>
        <taxon>Fusobacteriati</taxon>
        <taxon>Fusobacteriota</taxon>
        <taxon>Fusobacteriia</taxon>
        <taxon>Fusobacteriales</taxon>
        <taxon>Leptotrichiaceae</taxon>
        <taxon>Pseudoleptotrichia</taxon>
    </lineage>
</organism>
<proteinExistence type="predicted"/>
<dbReference type="SUPFAM" id="SSF56281">
    <property type="entry name" value="Metallo-hydrolase/oxidoreductase"/>
    <property type="match status" value="1"/>
</dbReference>